<dbReference type="STRING" id="320771.Cflav_PD6377"/>
<organism evidence="2 3">
    <name type="scientific">Pedosphaera parvula (strain Ellin514)</name>
    <dbReference type="NCBI Taxonomy" id="320771"/>
    <lineage>
        <taxon>Bacteria</taxon>
        <taxon>Pseudomonadati</taxon>
        <taxon>Verrucomicrobiota</taxon>
        <taxon>Pedosphaerae</taxon>
        <taxon>Pedosphaerales</taxon>
        <taxon>Pedosphaeraceae</taxon>
        <taxon>Pedosphaera</taxon>
    </lineage>
</organism>
<evidence type="ECO:0000313" key="3">
    <source>
        <dbReference type="Proteomes" id="UP000003688"/>
    </source>
</evidence>
<name>B9XDF6_PEDPL</name>
<reference evidence="2 3" key="1">
    <citation type="journal article" date="2011" name="J. Bacteriol.">
        <title>Genome sequence of 'Pedosphaera parvula' Ellin514, an aerobic Verrucomicrobial isolate from pasture soil.</title>
        <authorList>
            <person name="Kant R."/>
            <person name="van Passel M.W."/>
            <person name="Sangwan P."/>
            <person name="Palva A."/>
            <person name="Lucas S."/>
            <person name="Copeland A."/>
            <person name="Lapidus A."/>
            <person name="Glavina Del Rio T."/>
            <person name="Dalin E."/>
            <person name="Tice H."/>
            <person name="Bruce D."/>
            <person name="Goodwin L."/>
            <person name="Pitluck S."/>
            <person name="Chertkov O."/>
            <person name="Larimer F.W."/>
            <person name="Land M.L."/>
            <person name="Hauser L."/>
            <person name="Brettin T.S."/>
            <person name="Detter J.C."/>
            <person name="Han S."/>
            <person name="de Vos W.M."/>
            <person name="Janssen P.H."/>
            <person name="Smidt H."/>
        </authorList>
    </citation>
    <scope>NUCLEOTIDE SEQUENCE [LARGE SCALE GENOMIC DNA]</scope>
    <source>
        <strain evidence="2 3">Ellin514</strain>
    </source>
</reference>
<dbReference type="AlphaFoldDB" id="B9XDF6"/>
<evidence type="ECO:0000256" key="1">
    <source>
        <dbReference type="SAM" id="MobiDB-lite"/>
    </source>
</evidence>
<comment type="caution">
    <text evidence="2">The sequence shown here is derived from an EMBL/GenBank/DDBJ whole genome shotgun (WGS) entry which is preliminary data.</text>
</comment>
<keyword evidence="3" id="KW-1185">Reference proteome</keyword>
<gene>
    <name evidence="2" type="ORF">Cflav_PD6377</name>
</gene>
<proteinExistence type="predicted"/>
<feature type="compositionally biased region" description="Polar residues" evidence="1">
    <location>
        <begin position="22"/>
        <end position="31"/>
    </location>
</feature>
<accession>B9XDF6</accession>
<evidence type="ECO:0000313" key="2">
    <source>
        <dbReference type="EMBL" id="EEF62102.1"/>
    </source>
</evidence>
<protein>
    <submittedName>
        <fullName evidence="2">Uncharacterized protein</fullName>
    </submittedName>
</protein>
<sequence>MTGDGIKQIYHQMENELRDLSTDNSQPSTGETWEPPSLERIKKRMGMMT</sequence>
<dbReference type="RefSeq" id="WP_007413854.1">
    <property type="nucleotide sequence ID" value="NZ_ABOX02000006.1"/>
</dbReference>
<dbReference type="Proteomes" id="UP000003688">
    <property type="component" value="Unassembled WGS sequence"/>
</dbReference>
<feature type="region of interest" description="Disordered" evidence="1">
    <location>
        <begin position="19"/>
        <end position="49"/>
    </location>
</feature>
<dbReference type="EMBL" id="ABOX02000006">
    <property type="protein sequence ID" value="EEF62102.1"/>
    <property type="molecule type" value="Genomic_DNA"/>
</dbReference>